<keyword evidence="3 6" id="KW-0812">Transmembrane</keyword>
<accession>A0A5C5G656</accession>
<comment type="similarity">
    <text evidence="2">Belongs to the purine-cytosine permease (2.A.39) family.</text>
</comment>
<protein>
    <submittedName>
        <fullName evidence="7">Permease for cytosine/purines, uracil, thiamine, allantoin-domain-containing protein</fullName>
    </submittedName>
</protein>
<proteinExistence type="inferred from homology"/>
<dbReference type="Pfam" id="PF02133">
    <property type="entry name" value="Transp_cyt_pur"/>
    <property type="match status" value="1"/>
</dbReference>
<evidence type="ECO:0000256" key="4">
    <source>
        <dbReference type="ARBA" id="ARBA00022989"/>
    </source>
</evidence>
<keyword evidence="5 6" id="KW-0472">Membrane</keyword>
<reference evidence="7 8" key="1">
    <citation type="submission" date="2019-03" db="EMBL/GenBank/DDBJ databases">
        <title>Rhodosporidium diobovatum UCD-FST 08-225 genome sequencing, assembly, and annotation.</title>
        <authorList>
            <person name="Fakankun I.U."/>
            <person name="Fristensky B."/>
            <person name="Levin D.B."/>
        </authorList>
    </citation>
    <scope>NUCLEOTIDE SEQUENCE [LARGE SCALE GENOMIC DNA]</scope>
    <source>
        <strain evidence="7 8">UCD-FST 08-225</strain>
    </source>
</reference>
<feature type="transmembrane region" description="Helical" evidence="6">
    <location>
        <begin position="74"/>
        <end position="93"/>
    </location>
</feature>
<dbReference type="InterPro" id="IPR001248">
    <property type="entry name" value="Pur-cyt_permease"/>
</dbReference>
<dbReference type="AlphaFoldDB" id="A0A5C5G656"/>
<evidence type="ECO:0000256" key="2">
    <source>
        <dbReference type="ARBA" id="ARBA00008974"/>
    </source>
</evidence>
<comment type="caution">
    <text evidence="7">The sequence shown here is derived from an EMBL/GenBank/DDBJ whole genome shotgun (WGS) entry which is preliminary data.</text>
</comment>
<keyword evidence="4 6" id="KW-1133">Transmembrane helix</keyword>
<evidence type="ECO:0000313" key="8">
    <source>
        <dbReference type="Proteomes" id="UP000311382"/>
    </source>
</evidence>
<feature type="transmembrane region" description="Helical" evidence="6">
    <location>
        <begin position="279"/>
        <end position="298"/>
    </location>
</feature>
<feature type="transmembrane region" description="Helical" evidence="6">
    <location>
        <begin position="164"/>
        <end position="186"/>
    </location>
</feature>
<dbReference type="Gene3D" id="1.10.4160.10">
    <property type="entry name" value="Hydantoin permease"/>
    <property type="match status" value="1"/>
</dbReference>
<evidence type="ECO:0000256" key="3">
    <source>
        <dbReference type="ARBA" id="ARBA00022692"/>
    </source>
</evidence>
<organism evidence="7 8">
    <name type="scientific">Rhodotorula diobovata</name>
    <dbReference type="NCBI Taxonomy" id="5288"/>
    <lineage>
        <taxon>Eukaryota</taxon>
        <taxon>Fungi</taxon>
        <taxon>Dikarya</taxon>
        <taxon>Basidiomycota</taxon>
        <taxon>Pucciniomycotina</taxon>
        <taxon>Microbotryomycetes</taxon>
        <taxon>Sporidiobolales</taxon>
        <taxon>Sporidiobolaceae</taxon>
        <taxon>Rhodotorula</taxon>
    </lineage>
</organism>
<sequence>MGYFKRLIQRIEVRDEDTDPSESHQWSNLDLAVTPKEERIWGSWTFAAFWTAHAAGAGPWTSGSSIVALGLSPIVAWVTLATSHALITALIVLNGRASARYHIGFPVFARTVYGMWGSYLAVSMRMVVCIIWQGVNSWYASRLVWVGICAIWPSWRILPNALPVSASITSTQLASFFLFMMVQQTLACFHARDLKHFYHIKSVSVFLAFHGILIWWMVKAGGAQINEFTSKSMPHGEWLWLAAQSFNAGLGAASSLTVNQGDMTRYASKPSAAIWSTSIVYPIASALPCLYGILVASASKSMTGKAFWNLWDTLDYMLQLYPDNRGARFLICMASWLVALSYAGVNASTNMLPFGSDLAALWPRFWTIRRGQFLCSLLGVAIVPWKLLTDAARFITFLSGYGYWLAPIAGCLFADYWLVSKGNIDVSQLYTSNPNGRYWYSRGWNWRPVLVTFLSLLPCLPGFAQQIASHDLGLSYIGKKLFFVSFVLTYALSIGLYLFCTYAFPRSYVREYNLKAQTWEQLADEDDARERADESLAMVEDASATLATGEDKSETKSLEALAYVEPARGIDELR</sequence>
<evidence type="ECO:0000313" key="7">
    <source>
        <dbReference type="EMBL" id="TNY24538.1"/>
    </source>
</evidence>
<feature type="transmembrane region" description="Helical" evidence="6">
    <location>
        <begin position="373"/>
        <end position="395"/>
    </location>
</feature>
<dbReference type="GO" id="GO:0015205">
    <property type="term" value="F:nucleobase transmembrane transporter activity"/>
    <property type="evidence" value="ECO:0007669"/>
    <property type="project" value="TreeGrafter"/>
</dbReference>
<feature type="transmembrane region" description="Helical" evidence="6">
    <location>
        <begin position="326"/>
        <end position="345"/>
    </location>
</feature>
<dbReference type="PANTHER" id="PTHR30618:SF0">
    <property type="entry name" value="PURINE-URACIL PERMEASE NCS1"/>
    <property type="match status" value="1"/>
</dbReference>
<feature type="transmembrane region" description="Helical" evidence="6">
    <location>
        <begin position="198"/>
        <end position="218"/>
    </location>
</feature>
<gene>
    <name evidence="7" type="ORF">DMC30DRAFT_413148</name>
</gene>
<dbReference type="GO" id="GO:0005886">
    <property type="term" value="C:plasma membrane"/>
    <property type="evidence" value="ECO:0007669"/>
    <property type="project" value="TreeGrafter"/>
</dbReference>
<dbReference type="PANTHER" id="PTHR30618">
    <property type="entry name" value="NCS1 FAMILY PURINE/PYRIMIDINE TRANSPORTER"/>
    <property type="match status" value="1"/>
</dbReference>
<dbReference type="Proteomes" id="UP000311382">
    <property type="component" value="Unassembled WGS sequence"/>
</dbReference>
<evidence type="ECO:0000256" key="5">
    <source>
        <dbReference type="ARBA" id="ARBA00023136"/>
    </source>
</evidence>
<feature type="transmembrane region" description="Helical" evidence="6">
    <location>
        <begin position="401"/>
        <end position="419"/>
    </location>
</feature>
<feature type="transmembrane region" description="Helical" evidence="6">
    <location>
        <begin position="113"/>
        <end position="132"/>
    </location>
</feature>
<evidence type="ECO:0000256" key="6">
    <source>
        <dbReference type="SAM" id="Phobius"/>
    </source>
</evidence>
<dbReference type="EMBL" id="SOZI01000002">
    <property type="protein sequence ID" value="TNY24538.1"/>
    <property type="molecule type" value="Genomic_DNA"/>
</dbReference>
<evidence type="ECO:0000256" key="1">
    <source>
        <dbReference type="ARBA" id="ARBA00004141"/>
    </source>
</evidence>
<name>A0A5C5G656_9BASI</name>
<comment type="subcellular location">
    <subcellularLocation>
        <location evidence="1">Membrane</location>
        <topology evidence="1">Multi-pass membrane protein</topology>
    </subcellularLocation>
</comment>
<feature type="transmembrane region" description="Helical" evidence="6">
    <location>
        <begin position="481"/>
        <end position="504"/>
    </location>
</feature>
<dbReference type="InterPro" id="IPR045225">
    <property type="entry name" value="Uracil/uridine/allantoin_perm"/>
</dbReference>
<keyword evidence="8" id="KW-1185">Reference proteome</keyword>
<dbReference type="OrthoDB" id="2018619at2759"/>